<dbReference type="GO" id="GO:0005789">
    <property type="term" value="C:endoplasmic reticulum membrane"/>
    <property type="evidence" value="ECO:0007669"/>
    <property type="project" value="UniProtKB-SubCell"/>
</dbReference>
<comment type="function">
    <text evidence="9">E3 ubiquitin-protein ligase.</text>
</comment>
<evidence type="ECO:0000256" key="11">
    <source>
        <dbReference type="SAM" id="MobiDB-lite"/>
    </source>
</evidence>
<evidence type="ECO:0000313" key="13">
    <source>
        <dbReference type="EMBL" id="KAF4364735.1"/>
    </source>
</evidence>
<evidence type="ECO:0000256" key="1">
    <source>
        <dbReference type="ARBA" id="ARBA00000900"/>
    </source>
</evidence>
<dbReference type="SMART" id="SM00184">
    <property type="entry name" value="RING"/>
    <property type="match status" value="1"/>
</dbReference>
<keyword evidence="5 8" id="KW-0863">Zinc-finger</keyword>
<reference evidence="13 14" key="1">
    <citation type="journal article" date="2020" name="bioRxiv">
        <title>Sequence and annotation of 42 cannabis genomes reveals extensive copy number variation in cannabinoid synthesis and pathogen resistance genes.</title>
        <authorList>
            <person name="Mckernan K.J."/>
            <person name="Helbert Y."/>
            <person name="Kane L.T."/>
            <person name="Ebling H."/>
            <person name="Zhang L."/>
            <person name="Liu B."/>
            <person name="Eaton Z."/>
            <person name="Mclaughlin S."/>
            <person name="Kingan S."/>
            <person name="Baybayan P."/>
            <person name="Concepcion G."/>
            <person name="Jordan M."/>
            <person name="Riva A."/>
            <person name="Barbazuk W."/>
            <person name="Harkins T."/>
        </authorList>
    </citation>
    <scope>NUCLEOTIDE SEQUENCE [LARGE SCALE GENOMIC DNA]</scope>
    <source>
        <strain evidence="14">cv. Jamaican Lion 4</strain>
        <tissue evidence="13">Leaf</tissue>
    </source>
</reference>
<evidence type="ECO:0000256" key="9">
    <source>
        <dbReference type="RuleBase" id="RU369090"/>
    </source>
</evidence>
<dbReference type="EMBL" id="JAATIP010000165">
    <property type="protein sequence ID" value="KAF4364735.1"/>
    <property type="molecule type" value="Genomic_DNA"/>
</dbReference>
<keyword evidence="9" id="KW-0256">Endoplasmic reticulum</keyword>
<evidence type="ECO:0000256" key="7">
    <source>
        <dbReference type="ARBA" id="ARBA00022833"/>
    </source>
</evidence>
<dbReference type="PROSITE" id="PS50089">
    <property type="entry name" value="ZF_RING_2"/>
    <property type="match status" value="1"/>
</dbReference>
<dbReference type="Gene3D" id="3.30.40.10">
    <property type="entry name" value="Zinc/RING finger domain, C3HC4 (zinc finger)"/>
    <property type="match status" value="1"/>
</dbReference>
<dbReference type="UniPathway" id="UPA00143"/>
<sequence>MDEGFVGATANWDFLNLFSMLWKFRVWEISKRKVRKAFSRSEEAGSKILFLSTMEREDVMDLDLNLEPLEEPQYSWHGVESLLNELETAQGRIEARIRQLEVATRERQARRQLQARSPPSIVDVTSVQTASSDAPRSSTILFSGNDPSVAQESPMEIVKGNKRNCTELIAKALATDPNENIGGHRSGDFFDCNICLEIAMEPILTCCGHLFCWPCFYHLPYEHGNVKECPVCAGEVVESALVPIYGNGDNKYSRKSKESGLEFPPRPQAKRTESKRQSRISRGIQLPPRIEERIQLLTNIVGNVEGRASSVLNQYETEPPVSSQRRDAVNFSRQLLHGSASFSSLSSALDSAERLVDDLETYGNSFPTVSSGQQSLNVDISVAASDLADISQVESSSEVPSTMAVIINDDPAMSGGTDTEESIGAEPWSAARRASNGPRIRGGTRRIWFS</sequence>
<keyword evidence="10" id="KW-0175">Coiled coil</keyword>
<dbReference type="GO" id="GO:0061630">
    <property type="term" value="F:ubiquitin protein ligase activity"/>
    <property type="evidence" value="ECO:0007669"/>
    <property type="project" value="UniProtKB-UniRule"/>
</dbReference>
<proteinExistence type="predicted"/>
<evidence type="ECO:0000256" key="5">
    <source>
        <dbReference type="ARBA" id="ARBA00022771"/>
    </source>
</evidence>
<protein>
    <recommendedName>
        <fullName evidence="9">E3 ubiquitin-protein ligase RMA</fullName>
        <ecNumber evidence="9">2.3.2.27</ecNumber>
    </recommendedName>
    <alternativeName>
        <fullName evidence="9">Protein RING membrane-anchor</fullName>
    </alternativeName>
    <alternativeName>
        <fullName evidence="9">RING-type E3 ubiquitin transferase RMA</fullName>
    </alternativeName>
</protein>
<dbReference type="GO" id="GO:0008270">
    <property type="term" value="F:zinc ion binding"/>
    <property type="evidence" value="ECO:0007669"/>
    <property type="project" value="UniProtKB-KW"/>
</dbReference>
<dbReference type="PANTHER" id="PTHR12313">
    <property type="entry name" value="E3 UBIQUITIN-PROTEIN LIGASE RNF5-RELATED"/>
    <property type="match status" value="1"/>
</dbReference>
<feature type="region of interest" description="Disordered" evidence="11">
    <location>
        <begin position="252"/>
        <end position="282"/>
    </location>
</feature>
<gene>
    <name evidence="13" type="ORF">F8388_013766</name>
</gene>
<dbReference type="InterPro" id="IPR045103">
    <property type="entry name" value="RNF5/RNF185-like"/>
</dbReference>
<comment type="domain">
    <text evidence="9">The RING-type zinc finger domain is responsible for E3 ligase activity.</text>
</comment>
<accession>A0A7J6F267</accession>
<evidence type="ECO:0000259" key="12">
    <source>
        <dbReference type="PROSITE" id="PS50089"/>
    </source>
</evidence>
<dbReference type="Pfam" id="PF00097">
    <property type="entry name" value="zf-C3HC4"/>
    <property type="match status" value="1"/>
</dbReference>
<dbReference type="InterPro" id="IPR013083">
    <property type="entry name" value="Znf_RING/FYVE/PHD"/>
</dbReference>
<dbReference type="GO" id="GO:0006511">
    <property type="term" value="P:ubiquitin-dependent protein catabolic process"/>
    <property type="evidence" value="ECO:0007669"/>
    <property type="project" value="UniProtKB-UniRule"/>
</dbReference>
<keyword evidence="3 9" id="KW-0808">Transferase</keyword>
<keyword evidence="4 9" id="KW-0479">Metal-binding</keyword>
<comment type="catalytic activity">
    <reaction evidence="1 9">
        <text>S-ubiquitinyl-[E2 ubiquitin-conjugating enzyme]-L-cysteine + [acceptor protein]-L-lysine = [E2 ubiquitin-conjugating enzyme]-L-cysteine + N(6)-ubiquitinyl-[acceptor protein]-L-lysine.</text>
        <dbReference type="EC" id="2.3.2.27"/>
    </reaction>
</comment>
<evidence type="ECO:0000256" key="8">
    <source>
        <dbReference type="PROSITE-ProRule" id="PRU00175"/>
    </source>
</evidence>
<dbReference type="InterPro" id="IPR001841">
    <property type="entry name" value="Znf_RING"/>
</dbReference>
<evidence type="ECO:0000256" key="10">
    <source>
        <dbReference type="SAM" id="Coils"/>
    </source>
</evidence>
<evidence type="ECO:0000256" key="6">
    <source>
        <dbReference type="ARBA" id="ARBA00022786"/>
    </source>
</evidence>
<dbReference type="AlphaFoldDB" id="A0A7J6F267"/>
<dbReference type="GO" id="GO:0016567">
    <property type="term" value="P:protein ubiquitination"/>
    <property type="evidence" value="ECO:0007669"/>
    <property type="project" value="UniProtKB-UniPathway"/>
</dbReference>
<dbReference type="SUPFAM" id="SSF57850">
    <property type="entry name" value="RING/U-box"/>
    <property type="match status" value="1"/>
</dbReference>
<comment type="pathway">
    <text evidence="2 9">Protein modification; protein ubiquitination.</text>
</comment>
<dbReference type="Proteomes" id="UP000525078">
    <property type="component" value="Unassembled WGS sequence"/>
</dbReference>
<dbReference type="InterPro" id="IPR018957">
    <property type="entry name" value="Znf_C3HC4_RING-type"/>
</dbReference>
<name>A0A7J6F267_CANSA</name>
<evidence type="ECO:0000313" key="14">
    <source>
        <dbReference type="Proteomes" id="UP000525078"/>
    </source>
</evidence>
<evidence type="ECO:0000256" key="4">
    <source>
        <dbReference type="ARBA" id="ARBA00022723"/>
    </source>
</evidence>
<keyword evidence="7 9" id="KW-0862">Zinc</keyword>
<evidence type="ECO:0000256" key="2">
    <source>
        <dbReference type="ARBA" id="ARBA00004906"/>
    </source>
</evidence>
<evidence type="ECO:0000256" key="3">
    <source>
        <dbReference type="ARBA" id="ARBA00022679"/>
    </source>
</evidence>
<comment type="subcellular location">
    <subcellularLocation>
        <location evidence="9">Endoplasmic reticulum membrane</location>
        <topology evidence="9">Single-pass type IV membrane protein</topology>
    </subcellularLocation>
</comment>
<keyword evidence="6 9" id="KW-0833">Ubl conjugation pathway</keyword>
<feature type="domain" description="RING-type" evidence="12">
    <location>
        <begin position="192"/>
        <end position="232"/>
    </location>
</feature>
<feature type="coiled-coil region" evidence="10">
    <location>
        <begin position="79"/>
        <end position="106"/>
    </location>
</feature>
<comment type="caution">
    <text evidence="13">The sequence shown here is derived from an EMBL/GenBank/DDBJ whole genome shotgun (WGS) entry which is preliminary data.</text>
</comment>
<dbReference type="EC" id="2.3.2.27" evidence="9"/>
<organism evidence="13 14">
    <name type="scientific">Cannabis sativa</name>
    <name type="common">Hemp</name>
    <name type="synonym">Marijuana</name>
    <dbReference type="NCBI Taxonomy" id="3483"/>
    <lineage>
        <taxon>Eukaryota</taxon>
        <taxon>Viridiplantae</taxon>
        <taxon>Streptophyta</taxon>
        <taxon>Embryophyta</taxon>
        <taxon>Tracheophyta</taxon>
        <taxon>Spermatophyta</taxon>
        <taxon>Magnoliopsida</taxon>
        <taxon>eudicotyledons</taxon>
        <taxon>Gunneridae</taxon>
        <taxon>Pentapetalae</taxon>
        <taxon>rosids</taxon>
        <taxon>fabids</taxon>
        <taxon>Rosales</taxon>
        <taxon>Cannabaceae</taxon>
        <taxon>Cannabis</taxon>
    </lineage>
</organism>